<reference evidence="9 10" key="1">
    <citation type="submission" date="2015-01" db="EMBL/GenBank/DDBJ databases">
        <title>Paenibacillus swuensis/DY6/whole genome sequencing.</title>
        <authorList>
            <person name="Kim M.K."/>
            <person name="Srinivasan S."/>
            <person name="Lee J.-J."/>
        </authorList>
    </citation>
    <scope>NUCLEOTIDE SEQUENCE [LARGE SCALE GENOMIC DNA]</scope>
    <source>
        <strain evidence="9 10">DY6</strain>
    </source>
</reference>
<dbReference type="InterPro" id="IPR050640">
    <property type="entry name" value="Bact_2-comp_sensor_kinase"/>
</dbReference>
<organism evidence="9 10">
    <name type="scientific">Paenibacillus swuensis</name>
    <dbReference type="NCBI Taxonomy" id="1178515"/>
    <lineage>
        <taxon>Bacteria</taxon>
        <taxon>Bacillati</taxon>
        <taxon>Bacillota</taxon>
        <taxon>Bacilli</taxon>
        <taxon>Bacillales</taxon>
        <taxon>Paenibacillaceae</taxon>
        <taxon>Paenibacillus</taxon>
    </lineage>
</organism>
<dbReference type="EMBL" id="CP011388">
    <property type="protein sequence ID" value="ANE45660.1"/>
    <property type="molecule type" value="Genomic_DNA"/>
</dbReference>
<keyword evidence="6 7" id="KW-0472">Membrane</keyword>
<evidence type="ECO:0000313" key="10">
    <source>
        <dbReference type="Proteomes" id="UP000076927"/>
    </source>
</evidence>
<feature type="domain" description="HAMP" evidence="8">
    <location>
        <begin position="308"/>
        <end position="360"/>
    </location>
</feature>
<evidence type="ECO:0000259" key="8">
    <source>
        <dbReference type="PROSITE" id="PS50885"/>
    </source>
</evidence>
<dbReference type="PANTHER" id="PTHR34220">
    <property type="entry name" value="SENSOR HISTIDINE KINASE YPDA"/>
    <property type="match status" value="1"/>
</dbReference>
<evidence type="ECO:0000256" key="5">
    <source>
        <dbReference type="ARBA" id="ARBA00022777"/>
    </source>
</evidence>
<dbReference type="CDD" id="cd06225">
    <property type="entry name" value="HAMP"/>
    <property type="match status" value="1"/>
</dbReference>
<keyword evidence="7" id="KW-0812">Transmembrane</keyword>
<dbReference type="InterPro" id="IPR003660">
    <property type="entry name" value="HAMP_dom"/>
</dbReference>
<dbReference type="InterPro" id="IPR036890">
    <property type="entry name" value="HATPase_C_sf"/>
</dbReference>
<sequence length="582" mass="67313">MLSLKLNIFSKLLILLSFILFPVVLLYGYSNWTSVNVIKTQIQELNYNRLSFFMDQVESNTDQIAVLTSVFARDYSVQSLQARNNFSTYNEISSLNAVEHKLRLQQLASQWKNQIVLYYPQAGLIVPNNLVSKESFRLKDIITNKPKMWVYEKAEGGANTGYQFTHYVVDNYSDDPGEILQVTKAYFSTKILTDMLHEFNQNKAGETFLYHPVHGDLSNPDQPVRHKAQLMQLLRTKPLESMRNQTVEFEGQAYMVNALKSDNLDWYLMDVVPINSILSPITQNRNLFYSSIAVLLLLGTLASMWLYRNVQVPIKELLMAFRRMRHGDYSVRVERATGGEFDDLFSGFNYMADETQHLIEKVYTEQLQSKEAKLKQLQSQINPHFLYNCLFYIMNMATLKDEEAVVAMSLNLGEYFRYTTRNENQRATVEEEMKLVQNYLAIQHLRMQRLEYEIKVPESMLGLEIPRLSLQPIVENSVIHGIEPQIGDGRITITGVKEGEDNRIIVEDNGVGMSEEALEALLDKIHGSHHEEMGYGVWNVHQRLIYRFGEDAGLAIERSETGGMRFVLQWRDNETIDKDRQE</sequence>
<dbReference type="KEGG" id="pswu:SY83_04370"/>
<dbReference type="PROSITE" id="PS50885">
    <property type="entry name" value="HAMP"/>
    <property type="match status" value="1"/>
</dbReference>
<dbReference type="Pfam" id="PF00672">
    <property type="entry name" value="HAMP"/>
    <property type="match status" value="1"/>
</dbReference>
<dbReference type="Proteomes" id="UP000076927">
    <property type="component" value="Chromosome"/>
</dbReference>
<keyword evidence="5" id="KW-0418">Kinase</keyword>
<evidence type="ECO:0000256" key="4">
    <source>
        <dbReference type="ARBA" id="ARBA00022679"/>
    </source>
</evidence>
<keyword evidence="7" id="KW-1133">Transmembrane helix</keyword>
<keyword evidence="4" id="KW-0808">Transferase</keyword>
<feature type="transmembrane region" description="Helical" evidence="7">
    <location>
        <begin position="12"/>
        <end position="30"/>
    </location>
</feature>
<evidence type="ECO:0000256" key="7">
    <source>
        <dbReference type="SAM" id="Phobius"/>
    </source>
</evidence>
<name>A0A172TF71_9BACL</name>
<comment type="subcellular location">
    <subcellularLocation>
        <location evidence="1">Cell membrane</location>
        <topology evidence="1">Multi-pass membrane protein</topology>
    </subcellularLocation>
</comment>
<evidence type="ECO:0000256" key="6">
    <source>
        <dbReference type="ARBA" id="ARBA00023136"/>
    </source>
</evidence>
<dbReference type="InterPro" id="IPR010559">
    <property type="entry name" value="Sig_transdc_His_kin_internal"/>
</dbReference>
<keyword evidence="3" id="KW-0597">Phosphoprotein</keyword>
<dbReference type="GO" id="GO:0005886">
    <property type="term" value="C:plasma membrane"/>
    <property type="evidence" value="ECO:0007669"/>
    <property type="project" value="UniProtKB-SubCell"/>
</dbReference>
<evidence type="ECO:0000256" key="3">
    <source>
        <dbReference type="ARBA" id="ARBA00022553"/>
    </source>
</evidence>
<dbReference type="PATRIC" id="fig|1178515.4.peg.877"/>
<dbReference type="Pfam" id="PF02518">
    <property type="entry name" value="HATPase_c"/>
    <property type="match status" value="1"/>
</dbReference>
<dbReference type="InterPro" id="IPR003594">
    <property type="entry name" value="HATPase_dom"/>
</dbReference>
<dbReference type="SUPFAM" id="SSF158472">
    <property type="entry name" value="HAMP domain-like"/>
    <property type="match status" value="1"/>
</dbReference>
<accession>A0A172TF71</accession>
<gene>
    <name evidence="9" type="ORF">SY83_04370</name>
</gene>
<evidence type="ECO:0000313" key="9">
    <source>
        <dbReference type="EMBL" id="ANE45660.1"/>
    </source>
</evidence>
<evidence type="ECO:0000256" key="1">
    <source>
        <dbReference type="ARBA" id="ARBA00004651"/>
    </source>
</evidence>
<dbReference type="STRING" id="1178515.SY83_04370"/>
<dbReference type="Gene3D" id="6.10.340.10">
    <property type="match status" value="1"/>
</dbReference>
<proteinExistence type="predicted"/>
<dbReference type="AlphaFoldDB" id="A0A172TF71"/>
<dbReference type="PANTHER" id="PTHR34220:SF7">
    <property type="entry name" value="SENSOR HISTIDINE KINASE YPDA"/>
    <property type="match status" value="1"/>
</dbReference>
<dbReference type="SUPFAM" id="SSF55874">
    <property type="entry name" value="ATPase domain of HSP90 chaperone/DNA topoisomerase II/histidine kinase"/>
    <property type="match status" value="1"/>
</dbReference>
<dbReference type="Pfam" id="PF06580">
    <property type="entry name" value="His_kinase"/>
    <property type="match status" value="1"/>
</dbReference>
<dbReference type="SMART" id="SM00304">
    <property type="entry name" value="HAMP"/>
    <property type="match status" value="1"/>
</dbReference>
<dbReference type="GO" id="GO:0000155">
    <property type="term" value="F:phosphorelay sensor kinase activity"/>
    <property type="evidence" value="ECO:0007669"/>
    <property type="project" value="InterPro"/>
</dbReference>
<dbReference type="Gene3D" id="3.30.565.10">
    <property type="entry name" value="Histidine kinase-like ATPase, C-terminal domain"/>
    <property type="match status" value="1"/>
</dbReference>
<keyword evidence="2" id="KW-1003">Cell membrane</keyword>
<keyword evidence="10" id="KW-1185">Reference proteome</keyword>
<protein>
    <recommendedName>
        <fullName evidence="8">HAMP domain-containing protein</fullName>
    </recommendedName>
</protein>
<evidence type="ECO:0000256" key="2">
    <source>
        <dbReference type="ARBA" id="ARBA00022475"/>
    </source>
</evidence>
<dbReference type="OrthoDB" id="2521939at2"/>